<feature type="transmembrane region" description="Helical" evidence="1">
    <location>
        <begin position="174"/>
        <end position="196"/>
    </location>
</feature>
<dbReference type="OrthoDB" id="1649543at2"/>
<feature type="transmembrane region" description="Helical" evidence="1">
    <location>
        <begin position="135"/>
        <end position="162"/>
    </location>
</feature>
<feature type="transmembrane region" description="Helical" evidence="1">
    <location>
        <begin position="106"/>
        <end position="123"/>
    </location>
</feature>
<keyword evidence="3" id="KW-1185">Reference proteome</keyword>
<dbReference type="InterPro" id="IPR049458">
    <property type="entry name" value="EpsG-like"/>
</dbReference>
<sequence>MIVYIIAAMLSVGFAHLIKDSEYFDIYDGRISVQYQKNLYNSIFTGLSFIPLFITAAIRWDVGSDFINVYAYGFNYIIANGDHLRWERGFTLLIRIIALFTDECQWMFAGTAFVFCFFVYRAVFNSSKNACQSILLLVLTSLYFFALNGIRQGIALAIFLYSVKFIKEKKPVKYVLMIGVAAAFHTISLIFLPLYIICNLKISPKAGLAVISVSMISAPFAGVIFKFVVSQTRYVSYFGSLYDVQDTPYVHILINTVITIIGYVYYNKNEGNSNYRIYMNIQLMAAVFTIFSGSIIIAERIILCFETVQILFVPEILHSEENLLIRTLIKAVIYSMFTFILVYGTVVLGWYDVLPYKTFLSR</sequence>
<evidence type="ECO:0000313" key="3">
    <source>
        <dbReference type="Proteomes" id="UP000248132"/>
    </source>
</evidence>
<keyword evidence="1" id="KW-0812">Transmembrane</keyword>
<evidence type="ECO:0000256" key="1">
    <source>
        <dbReference type="SAM" id="Phobius"/>
    </source>
</evidence>
<keyword evidence="1" id="KW-0472">Membrane</keyword>
<proteinExistence type="predicted"/>
<dbReference type="Pfam" id="PF14897">
    <property type="entry name" value="EpsG"/>
    <property type="match status" value="1"/>
</dbReference>
<dbReference type="Proteomes" id="UP000248132">
    <property type="component" value="Unassembled WGS sequence"/>
</dbReference>
<protein>
    <submittedName>
        <fullName evidence="2">EpsG-like putative glucosyltransferase</fullName>
    </submittedName>
</protein>
<organism evidence="2 3">
    <name type="scientific">Ruminiclostridium sufflavum DSM 19573</name>
    <dbReference type="NCBI Taxonomy" id="1121337"/>
    <lineage>
        <taxon>Bacteria</taxon>
        <taxon>Bacillati</taxon>
        <taxon>Bacillota</taxon>
        <taxon>Clostridia</taxon>
        <taxon>Eubacteriales</taxon>
        <taxon>Oscillospiraceae</taxon>
        <taxon>Ruminiclostridium</taxon>
    </lineage>
</organism>
<feature type="transmembrane region" description="Helical" evidence="1">
    <location>
        <begin position="332"/>
        <end position="354"/>
    </location>
</feature>
<feature type="transmembrane region" description="Helical" evidence="1">
    <location>
        <begin position="287"/>
        <end position="312"/>
    </location>
</feature>
<dbReference type="GO" id="GO:0016740">
    <property type="term" value="F:transferase activity"/>
    <property type="evidence" value="ECO:0007669"/>
    <property type="project" value="UniProtKB-KW"/>
</dbReference>
<feature type="transmembrane region" description="Helical" evidence="1">
    <location>
        <begin position="249"/>
        <end position="266"/>
    </location>
</feature>
<accession>A0A318XN95</accession>
<dbReference type="RefSeq" id="WP_110460763.1">
    <property type="nucleotide sequence ID" value="NZ_QKMR01000003.1"/>
</dbReference>
<reference evidence="2 3" key="1">
    <citation type="submission" date="2018-06" db="EMBL/GenBank/DDBJ databases">
        <title>Genomic Encyclopedia of Type Strains, Phase I: the one thousand microbial genomes (KMG-I) project.</title>
        <authorList>
            <person name="Kyrpides N."/>
        </authorList>
    </citation>
    <scope>NUCLEOTIDE SEQUENCE [LARGE SCALE GENOMIC DNA]</scope>
    <source>
        <strain evidence="2 3">DSM 19573</strain>
    </source>
</reference>
<evidence type="ECO:0000313" key="2">
    <source>
        <dbReference type="EMBL" id="PYG89472.1"/>
    </source>
</evidence>
<dbReference type="AlphaFoldDB" id="A0A318XN95"/>
<dbReference type="EMBL" id="QKMR01000003">
    <property type="protein sequence ID" value="PYG89472.1"/>
    <property type="molecule type" value="Genomic_DNA"/>
</dbReference>
<comment type="caution">
    <text evidence="2">The sequence shown here is derived from an EMBL/GenBank/DDBJ whole genome shotgun (WGS) entry which is preliminary data.</text>
</comment>
<keyword evidence="1" id="KW-1133">Transmembrane helix</keyword>
<keyword evidence="2" id="KW-0808">Transferase</keyword>
<name>A0A318XN95_9FIRM</name>
<gene>
    <name evidence="2" type="ORF">LY28_00691</name>
</gene>
<feature type="transmembrane region" description="Helical" evidence="1">
    <location>
        <begin position="39"/>
        <end position="60"/>
    </location>
</feature>
<feature type="transmembrane region" description="Helical" evidence="1">
    <location>
        <begin position="208"/>
        <end position="229"/>
    </location>
</feature>